<evidence type="ECO:0000256" key="4">
    <source>
        <dbReference type="ARBA" id="ARBA00022980"/>
    </source>
</evidence>
<evidence type="ECO:0000313" key="9">
    <source>
        <dbReference type="EMBL" id="OGK53586.1"/>
    </source>
</evidence>
<dbReference type="GO" id="GO:0003735">
    <property type="term" value="F:structural constituent of ribosome"/>
    <property type="evidence" value="ECO:0007669"/>
    <property type="project" value="UniProtKB-UniRule"/>
</dbReference>
<comment type="caution">
    <text evidence="9">The sequence shown here is derived from an EMBL/GenBank/DDBJ whole genome shotgun (WGS) entry which is preliminary data.</text>
</comment>
<evidence type="ECO:0000256" key="3">
    <source>
        <dbReference type="ARBA" id="ARBA00022884"/>
    </source>
</evidence>
<dbReference type="FunFam" id="2.40.30.10:FF:000004">
    <property type="entry name" value="50S ribosomal protein L3"/>
    <property type="match status" value="1"/>
</dbReference>
<reference evidence="9 10" key="1">
    <citation type="journal article" date="2016" name="Nat. Commun.">
        <title>Thousands of microbial genomes shed light on interconnected biogeochemical processes in an aquifer system.</title>
        <authorList>
            <person name="Anantharaman K."/>
            <person name="Brown C.T."/>
            <person name="Hug L.A."/>
            <person name="Sharon I."/>
            <person name="Castelle C.J."/>
            <person name="Probst A.J."/>
            <person name="Thomas B.C."/>
            <person name="Singh A."/>
            <person name="Wilkins M.J."/>
            <person name="Karaoz U."/>
            <person name="Brodie E.L."/>
            <person name="Williams K.H."/>
            <person name="Hubbard S.S."/>
            <person name="Banfield J.F."/>
        </authorList>
    </citation>
    <scope>NUCLEOTIDE SEQUENCE [LARGE SCALE GENOMIC DNA]</scope>
</reference>
<evidence type="ECO:0000256" key="1">
    <source>
        <dbReference type="ARBA" id="ARBA00006540"/>
    </source>
</evidence>
<dbReference type="Gene3D" id="2.40.30.10">
    <property type="entry name" value="Translation factors"/>
    <property type="match status" value="1"/>
</dbReference>
<dbReference type="PANTHER" id="PTHR11229:SF16">
    <property type="entry name" value="LARGE RIBOSOMAL SUBUNIT PROTEIN UL3C"/>
    <property type="match status" value="1"/>
</dbReference>
<keyword evidence="2 7" id="KW-0699">rRNA-binding</keyword>
<evidence type="ECO:0000256" key="6">
    <source>
        <dbReference type="ARBA" id="ARBA00035243"/>
    </source>
</evidence>
<dbReference type="NCBIfam" id="TIGR03625">
    <property type="entry name" value="L3_bact"/>
    <property type="match status" value="1"/>
</dbReference>
<feature type="region of interest" description="Disordered" evidence="8">
    <location>
        <begin position="154"/>
        <end position="179"/>
    </location>
</feature>
<name>A0A1F7JD97_9BACT</name>
<dbReference type="EMBL" id="MGAU01000056">
    <property type="protein sequence ID" value="OGK53586.1"/>
    <property type="molecule type" value="Genomic_DNA"/>
</dbReference>
<comment type="function">
    <text evidence="7">One of the primary rRNA binding proteins, it binds directly near the 3'-end of the 23S rRNA, where it nucleates assembly of the 50S subunit.</text>
</comment>
<keyword evidence="4 7" id="KW-0689">Ribosomal protein</keyword>
<evidence type="ECO:0000256" key="5">
    <source>
        <dbReference type="ARBA" id="ARBA00023274"/>
    </source>
</evidence>
<feature type="region of interest" description="Disordered" evidence="8">
    <location>
        <begin position="237"/>
        <end position="276"/>
    </location>
</feature>
<dbReference type="Gene3D" id="3.30.160.810">
    <property type="match status" value="1"/>
</dbReference>
<comment type="similarity">
    <text evidence="1 7">Belongs to the universal ribosomal protein uL3 family.</text>
</comment>
<dbReference type="SUPFAM" id="SSF50447">
    <property type="entry name" value="Translation proteins"/>
    <property type="match status" value="1"/>
</dbReference>
<keyword evidence="5 7" id="KW-0687">Ribonucleoprotein</keyword>
<dbReference type="InterPro" id="IPR019927">
    <property type="entry name" value="Ribosomal_uL3_bac/org-type"/>
</dbReference>
<sequence length="276" mass="29799">MGLYEMLAPFGRIFFVNMVPALIGTKKRQTQWFDGKRMRHPVTVLAIGPCPVVQIKTTDTDGYNALQIGFGSITVKHINKPQQGHYKKARLTKKQPRFLREVLFSSDVDAGTLPKTGDVVSVSDVFYPGDVVKITGVSKGKGFAGVMKRWNFSGGPATHGQSDRARAPGSIGSGTTPGRVLKGKHMAGRMGSDTVTIPNVLVVKVDEAANELWVRGLVPGAAGSLVTVYMVRQTDRPEPVAADAPVAEEPEKEVEKSEAKSEKPAPEKAAPEHIKE</sequence>
<organism evidence="9 10">
    <name type="scientific">Candidatus Roizmanbacteria bacterium RIFCSPLOWO2_01_FULL_45_11</name>
    <dbReference type="NCBI Taxonomy" id="1802070"/>
    <lineage>
        <taxon>Bacteria</taxon>
        <taxon>Candidatus Roizmaniibacteriota</taxon>
    </lineage>
</organism>
<dbReference type="Pfam" id="PF00297">
    <property type="entry name" value="Ribosomal_L3"/>
    <property type="match status" value="1"/>
</dbReference>
<feature type="compositionally biased region" description="Basic and acidic residues" evidence="8">
    <location>
        <begin position="253"/>
        <end position="276"/>
    </location>
</feature>
<evidence type="ECO:0000256" key="2">
    <source>
        <dbReference type="ARBA" id="ARBA00022730"/>
    </source>
</evidence>
<dbReference type="PANTHER" id="PTHR11229">
    <property type="entry name" value="50S RIBOSOMAL PROTEIN L3"/>
    <property type="match status" value="1"/>
</dbReference>
<evidence type="ECO:0000256" key="7">
    <source>
        <dbReference type="HAMAP-Rule" id="MF_01325"/>
    </source>
</evidence>
<accession>A0A1F7JD97</accession>
<dbReference type="Proteomes" id="UP000178486">
    <property type="component" value="Unassembled WGS sequence"/>
</dbReference>
<keyword evidence="3 7" id="KW-0694">RNA-binding</keyword>
<dbReference type="InterPro" id="IPR009000">
    <property type="entry name" value="Transl_B-barrel_sf"/>
</dbReference>
<evidence type="ECO:0000256" key="8">
    <source>
        <dbReference type="SAM" id="MobiDB-lite"/>
    </source>
</evidence>
<comment type="subunit">
    <text evidence="7">Part of the 50S ribosomal subunit. Forms a cluster with proteins L14 and L19.</text>
</comment>
<dbReference type="HAMAP" id="MF_01325_B">
    <property type="entry name" value="Ribosomal_uL3_B"/>
    <property type="match status" value="1"/>
</dbReference>
<dbReference type="AlphaFoldDB" id="A0A1F7JD97"/>
<evidence type="ECO:0000313" key="10">
    <source>
        <dbReference type="Proteomes" id="UP000178486"/>
    </source>
</evidence>
<gene>
    <name evidence="7" type="primary">rplC</name>
    <name evidence="9" type="ORF">A3B56_01290</name>
</gene>
<proteinExistence type="inferred from homology"/>
<dbReference type="GO" id="GO:0022625">
    <property type="term" value="C:cytosolic large ribosomal subunit"/>
    <property type="evidence" value="ECO:0007669"/>
    <property type="project" value="TreeGrafter"/>
</dbReference>
<dbReference type="InterPro" id="IPR000597">
    <property type="entry name" value="Ribosomal_uL3"/>
</dbReference>
<protein>
    <recommendedName>
        <fullName evidence="6 7">Large ribosomal subunit protein uL3</fullName>
    </recommendedName>
</protein>
<dbReference type="GO" id="GO:0019843">
    <property type="term" value="F:rRNA binding"/>
    <property type="evidence" value="ECO:0007669"/>
    <property type="project" value="UniProtKB-UniRule"/>
</dbReference>
<dbReference type="GO" id="GO:0006412">
    <property type="term" value="P:translation"/>
    <property type="evidence" value="ECO:0007669"/>
    <property type="project" value="UniProtKB-UniRule"/>
</dbReference>